<dbReference type="InterPro" id="IPR003601">
    <property type="entry name" value="Topo_IA_2"/>
</dbReference>
<feature type="binding site" evidence="14">
    <location>
        <position position="134"/>
    </location>
    <ligand>
        <name>ATP</name>
        <dbReference type="ChEBI" id="CHEBI:30616"/>
    </ligand>
</feature>
<name>A0A7J3Z6H2_9CREN</name>
<dbReference type="SMART" id="SM00437">
    <property type="entry name" value="TOP1Ac"/>
    <property type="match status" value="1"/>
</dbReference>
<dbReference type="GO" id="GO:0006265">
    <property type="term" value="P:DNA topological change"/>
    <property type="evidence" value="ECO:0007669"/>
    <property type="project" value="UniProtKB-UniRule"/>
</dbReference>
<dbReference type="GO" id="GO:0008270">
    <property type="term" value="F:zinc ion binding"/>
    <property type="evidence" value="ECO:0007669"/>
    <property type="project" value="UniProtKB-UniRule"/>
</dbReference>
<dbReference type="InterPro" id="IPR005736">
    <property type="entry name" value="Reverse_gyrase"/>
</dbReference>
<evidence type="ECO:0000256" key="3">
    <source>
        <dbReference type="ARBA" id="ARBA00022490"/>
    </source>
</evidence>
<evidence type="ECO:0000259" key="17">
    <source>
        <dbReference type="PROSITE" id="PS51192"/>
    </source>
</evidence>
<dbReference type="SMART" id="SM00436">
    <property type="entry name" value="TOP1Bc"/>
    <property type="match status" value="1"/>
</dbReference>
<feature type="domain" description="Toprim" evidence="16">
    <location>
        <begin position="696"/>
        <end position="860"/>
    </location>
</feature>
<dbReference type="PROSITE" id="PS50880">
    <property type="entry name" value="TOPRIM"/>
    <property type="match status" value="1"/>
</dbReference>
<keyword evidence="4 14" id="KW-0479">Metal-binding</keyword>
<dbReference type="PROSITE" id="PS51192">
    <property type="entry name" value="HELICASE_ATP_BIND_1"/>
    <property type="match status" value="1"/>
</dbReference>
<dbReference type="CDD" id="cd18798">
    <property type="entry name" value="SF2_C_reverse_gyrase"/>
    <property type="match status" value="1"/>
</dbReference>
<comment type="cofactor">
    <cofactor evidence="14">
        <name>Zn(2+)</name>
        <dbReference type="ChEBI" id="CHEBI:29105"/>
    </cofactor>
    <text evidence="14">Binds 1 or 2 zinc ions per subunit.</text>
</comment>
<keyword evidence="7 14" id="KW-0862">Zinc</keyword>
<evidence type="ECO:0000256" key="15">
    <source>
        <dbReference type="RuleBase" id="RU004026"/>
    </source>
</evidence>
<dbReference type="InterPro" id="IPR040569">
    <property type="entry name" value="Znf_Rg"/>
</dbReference>
<comment type="similarity">
    <text evidence="14">In the C-terminal section; belongs to the type IA topoisomerase family.</text>
</comment>
<dbReference type="GO" id="GO:0003677">
    <property type="term" value="F:DNA binding"/>
    <property type="evidence" value="ECO:0007669"/>
    <property type="project" value="UniProtKB-UniRule"/>
</dbReference>
<keyword evidence="14 20" id="KW-0378">Hydrolase</keyword>
<dbReference type="InterPro" id="IPR011545">
    <property type="entry name" value="DEAD/DEAH_box_helicase_dom"/>
</dbReference>
<comment type="domain">
    <text evidence="14">Introduction of positive supercoils requires the cooperation of both domains. The helicase-like domain probably does not directly unwind DNA, but more likely acts by driving ATP-dependent conformational changes within the whole enzyme. A beta hairpin in the 'latch' region of the N-terminal domain plays a regulatory role in the enzyme, repressing topoisomerase activity in the absence of ATP and preventing the enzyme from acting as an ATP-independent relaxing enzyme; it also helps to coordinate nucleotide hydrolysis by the ATPase domain with the supercoiling activity of the topoisomerase domain.</text>
</comment>
<keyword evidence="11 14" id="KW-0413">Isomerase</keyword>
<dbReference type="PROSITE" id="PS52036">
    <property type="entry name" value="ZF_RG_N"/>
    <property type="match status" value="1"/>
</dbReference>
<feature type="region of interest" description="Topoisomerase I" evidence="14">
    <location>
        <begin position="692"/>
        <end position="1365"/>
    </location>
</feature>
<dbReference type="GO" id="GO:0005524">
    <property type="term" value="F:ATP binding"/>
    <property type="evidence" value="ECO:0007669"/>
    <property type="project" value="UniProtKB-UniRule"/>
</dbReference>
<evidence type="ECO:0000256" key="1">
    <source>
        <dbReference type="ARBA" id="ARBA00004496"/>
    </source>
</evidence>
<evidence type="ECO:0000256" key="12">
    <source>
        <dbReference type="ARBA" id="ARBA00043976"/>
    </source>
</evidence>
<evidence type="ECO:0000313" key="20">
    <source>
        <dbReference type="EMBL" id="HHQ50370.1"/>
    </source>
</evidence>
<keyword evidence="5 14" id="KW-0547">Nucleotide-binding</keyword>
<evidence type="ECO:0000256" key="10">
    <source>
        <dbReference type="ARBA" id="ARBA00023125"/>
    </source>
</evidence>
<dbReference type="Gene3D" id="3.40.50.300">
    <property type="entry name" value="P-loop containing nucleotide triphosphate hydrolases"/>
    <property type="match status" value="3"/>
</dbReference>
<feature type="active site" description="O-(5'-phospho-DNA)-tyrosine intermediate" evidence="14">
    <location>
        <position position="1030"/>
    </location>
</feature>
<dbReference type="SMART" id="SM00493">
    <property type="entry name" value="TOPRIM"/>
    <property type="match status" value="1"/>
</dbReference>
<dbReference type="Pfam" id="PF00270">
    <property type="entry name" value="DEAD"/>
    <property type="match status" value="1"/>
</dbReference>
<dbReference type="InterPro" id="IPR023405">
    <property type="entry name" value="Topo_IA_core_domain"/>
</dbReference>
<comment type="function">
    <text evidence="14">Modifies the topological state of DNA by introducing positive supercoils in an ATP-dependent process, increasing the linking number in steps of +1. Binds to single-stranded DNA, transiently cleaves and then rejoins the ends, introducing a positive supercoil in the process. The scissile phosphodiester is attacked by the catalytic tyrosine of the enzyme, resulting in the formation of a DNA-(5'-phosphotyrosyl)-enzyme intermediate. Probably involved in rewinding DNA strands in regions of the chromosome that have opened up to allow replication, transcription, DNA repair and/or for DNA protection.</text>
</comment>
<dbReference type="GO" id="GO:0008094">
    <property type="term" value="F:ATP-dependent activity, acting on DNA"/>
    <property type="evidence" value="ECO:0007669"/>
    <property type="project" value="UniProtKB-UniRule"/>
</dbReference>
<comment type="function">
    <text evidence="15">Modifies the topological state of DNA by introducing positive supercoils in an ATP-dependent process, increasing the linking number in steps of +1. Binds to single-stranded DNA, transiently cleaves and then rejoins the ends, introducing a positive supercoil in the process. The scissile phosphodiester is attacked by the catalytic tyrosine of the enzyme, resulting in the formation of a DNA-(5'-phosphotyrosyl)-enzyme intermediate. Involved in rewinding DNA strands in regions of the chromosome that have opened up to allow replication, transcription, DNA repair and/or for DNA protection.</text>
</comment>
<evidence type="ECO:0000259" key="18">
    <source>
        <dbReference type="PROSITE" id="PS52036"/>
    </source>
</evidence>
<dbReference type="CDD" id="cd00186">
    <property type="entry name" value="TOP1Ac"/>
    <property type="match status" value="1"/>
</dbReference>
<feature type="domain" description="Helicase ATP-binding" evidence="17">
    <location>
        <begin position="138"/>
        <end position="304"/>
    </location>
</feature>
<evidence type="ECO:0000259" key="16">
    <source>
        <dbReference type="PROSITE" id="PS50880"/>
    </source>
</evidence>
<evidence type="ECO:0000256" key="7">
    <source>
        <dbReference type="ARBA" id="ARBA00022833"/>
    </source>
</evidence>
<evidence type="ECO:0000256" key="6">
    <source>
        <dbReference type="ARBA" id="ARBA00022771"/>
    </source>
</evidence>
<keyword evidence="10 14" id="KW-0238">DNA-binding</keyword>
<dbReference type="Gene3D" id="3.40.50.140">
    <property type="match status" value="1"/>
</dbReference>
<keyword evidence="6 14" id="KW-0863">Zinc-finger</keyword>
<dbReference type="PROSITE" id="PS52039">
    <property type="entry name" value="TOPO_IA_2"/>
    <property type="match status" value="1"/>
</dbReference>
<dbReference type="NCBIfam" id="TIGR01054">
    <property type="entry name" value="rgy"/>
    <property type="match status" value="1"/>
</dbReference>
<dbReference type="InterPro" id="IPR013824">
    <property type="entry name" value="Topo_IA_cen_sub1"/>
</dbReference>
<accession>A0A7J3Z6H2</accession>
<dbReference type="Gene3D" id="2.60.510.20">
    <property type="match status" value="1"/>
</dbReference>
<evidence type="ECO:0000256" key="2">
    <source>
        <dbReference type="ARBA" id="ARBA00011245"/>
    </source>
</evidence>
<evidence type="ECO:0000256" key="4">
    <source>
        <dbReference type="ARBA" id="ARBA00022723"/>
    </source>
</evidence>
<evidence type="ECO:0000256" key="9">
    <source>
        <dbReference type="ARBA" id="ARBA00023029"/>
    </source>
</evidence>
<keyword evidence="3 14" id="KW-0963">Cytoplasm</keyword>
<dbReference type="Pfam" id="PF01131">
    <property type="entry name" value="Topoisom_bac"/>
    <property type="match status" value="1"/>
</dbReference>
<dbReference type="GO" id="GO:0006260">
    <property type="term" value="P:DNA replication"/>
    <property type="evidence" value="ECO:0007669"/>
    <property type="project" value="UniProtKB-UniRule"/>
</dbReference>
<comment type="subcellular location">
    <subcellularLocation>
        <location evidence="1 14">Cytoplasm</location>
    </subcellularLocation>
</comment>
<reference evidence="20" key="1">
    <citation type="journal article" date="2020" name="mSystems">
        <title>Genome- and Community-Level Interaction Insights into Carbon Utilization and Element Cycling Functions of Hydrothermarchaeota in Hydrothermal Sediment.</title>
        <authorList>
            <person name="Zhou Z."/>
            <person name="Liu Y."/>
            <person name="Xu W."/>
            <person name="Pan J."/>
            <person name="Luo Z.H."/>
            <person name="Li M."/>
        </authorList>
    </citation>
    <scope>NUCLEOTIDE SEQUENCE [LARGE SCALE GENOMIC DNA]</scope>
    <source>
        <strain evidence="20">SpSt-1105</strain>
    </source>
</reference>
<dbReference type="Gene3D" id="1.10.460.10">
    <property type="entry name" value="Topoisomerase I, domain 2"/>
    <property type="match status" value="1"/>
</dbReference>
<dbReference type="GO" id="GO:0016787">
    <property type="term" value="F:hydrolase activity"/>
    <property type="evidence" value="ECO:0007669"/>
    <property type="project" value="UniProtKB-KW"/>
</dbReference>
<dbReference type="HAMAP" id="MF_01125">
    <property type="entry name" value="Reverse_gyrase"/>
    <property type="match status" value="1"/>
</dbReference>
<keyword evidence="9 14" id="KW-0799">Topoisomerase</keyword>
<protein>
    <recommendedName>
        <fullName evidence="14 15">Reverse gyrase</fullName>
        <ecNumber evidence="14">5.6.2.-</ecNumber>
    </recommendedName>
</protein>
<dbReference type="SUPFAM" id="SSF56712">
    <property type="entry name" value="Prokaryotic type I DNA topoisomerase"/>
    <property type="match status" value="1"/>
</dbReference>
<dbReference type="PANTHER" id="PTHR43505:SF1">
    <property type="entry name" value="REVERSE GYRASE"/>
    <property type="match status" value="1"/>
</dbReference>
<dbReference type="Gene3D" id="1.10.290.10">
    <property type="entry name" value="Topoisomerase I, domain 4"/>
    <property type="match status" value="1"/>
</dbReference>
<dbReference type="InterPro" id="IPR013497">
    <property type="entry name" value="Topo_IA_cen"/>
</dbReference>
<proteinExistence type="inferred from homology"/>
<dbReference type="EC" id="5.6.2.-" evidence="14"/>
<evidence type="ECO:0000256" key="14">
    <source>
        <dbReference type="HAMAP-Rule" id="MF_01125"/>
    </source>
</evidence>
<dbReference type="PRINTS" id="PR00417">
    <property type="entry name" value="PRTPISMRASEI"/>
</dbReference>
<dbReference type="InterPro" id="IPR006171">
    <property type="entry name" value="TOPRIM_dom"/>
</dbReference>
<feature type="domain" description="Topo IA-type catalytic" evidence="19">
    <location>
        <begin position="876"/>
        <end position="1351"/>
    </location>
</feature>
<sequence length="1365" mass="155549">MAKTSFNRLYICFCTSTDRVVMQCIWCYVMEMYSSTTIERNVHASSMALPLARYMRLCINCGGPVDDVRALNRNACEKCMQGHTIIRVSSFRELAKYVQKPSDRLGHLIEIEKFVEEFTKFFSECVGGSPWNLQVSWSYRIAQNQSFAMIAPTGVGKTTFGLVSALFLAYKYSRKVYIVVPTSVLVEHYYRKLLEYMNKAGIVVEIIALHSKISAKRRLELENSVKEGKFDILITTSNYLQRNFTEIFKPLIDRGVKIDLIFVDDVDAVMKGSRAIEHILLLMGFSKEDIELGYRLANLRLRLIRCDSERGRAHSEYCKEEGIPITELFNAYQKKLIEKRAKVGMLIVSSATGRARGRRIKLFRELLGFIIGAGVEIYRNIRDAYIYTSEEHVAELLSKLVKSLGLGGLIFVPIDKGIAEAQRIAQELRSRGIEADVIVSKRSKALQDFVEGRLQVVVGVATYYGLLVRGIDLPEVIRYAIFLGVPRHKVSLTKIEYNPTTLLRLLVALLEVAEDREKREIMNYITLLRRIVRRVSVATLKNVVKALEEGQEVEEDVAKTLIKIRNYVFDMIKRVDVIDKLKRSETLVIREENGQLYMLVPDAPTYIQASGRTSRLYIGGITRGLSIVIVDDIRLLKGLEKRLRFYVDDFRFYDLREVALEQELTNIDRDREVIKMLKLGALPEDIVKKREELVKTVLFVVESPNKARTIASFFGRPSVRDYGVLKVYEVNIGKMHLLITASGGHVFELVEDELSQDSIYGVEKRNYGGITWFVPRYDFIKRCLNCGTQFVKGDRCPICGFSNFKSSKDIVEALQRLAVEVDEVIIATDPDAEGEKIGYDIAVALAPYAKSIKRAEFHEVTRKAILAAFENLRDINAQLVKAQLARRIEDRWLGFALSEYVTKRYAKVSGREKLDKRYSAGRVQTPVLGKIIELALAKIRTLRKSKVVKVGALTFEIPEEEIEKYNLKKVKQKHIDIVFKPVKSYTDSLYPPPPFTTDEMLSEAQRVLLISSVEAMRIAQELFELGFITYHRTDSTRISSAGIGIAKEYLTKVFGDETGHYFMPRTWGEGGAHEAVRPTRAIDATELRELIAEGIIEVPIRLTPQHLKLYDLIFRRFMASQMRPATIERVLYDVEIVYRAENTCICLWKGNLDIAVNIIEPGFILIYSPIQVVALPKHEVIVKPSNIRTAEISDVKLPSQGDIIKWMKMVEIGRPSTYAKIIETIQKRRYVYAIGKKVQYLVPSITGILIYMLLAGNRFPDEEERYDLLHIIEKYLNKYSFIAGDVDAQQLVKTIETVLSGASKDAEAIASMVSVSRTTELLKKMEQIESGEADYREIIEDLLREVCKNILPLVHSHDVVSLVCL</sequence>
<dbReference type="InterPro" id="IPR013826">
    <property type="entry name" value="Topo_IA_cen_sub3"/>
</dbReference>
<dbReference type="SUPFAM" id="SSF52540">
    <property type="entry name" value="P-loop containing nucleoside triphosphate hydrolases"/>
    <property type="match status" value="2"/>
</dbReference>
<organism evidence="20">
    <name type="scientific">Ignisphaera aggregans</name>
    <dbReference type="NCBI Taxonomy" id="334771"/>
    <lineage>
        <taxon>Archaea</taxon>
        <taxon>Thermoproteota</taxon>
        <taxon>Thermoprotei</taxon>
        <taxon>Desulfurococcales</taxon>
        <taxon>Desulfurococcaceae</taxon>
        <taxon>Ignisphaera</taxon>
    </lineage>
</organism>
<comment type="miscellaneous">
    <text evidence="14">This enzyme is the only unique feature of hyperthermophilic bacteria/archaea known and seems to be essential for adaptation to life at high temperatures. It may play a role in stabilization of DNA at high temperatures.</text>
</comment>
<evidence type="ECO:0000256" key="11">
    <source>
        <dbReference type="ARBA" id="ARBA00023235"/>
    </source>
</evidence>
<gene>
    <name evidence="14 20" type="primary">rgy</name>
    <name evidence="20" type="ORF">ENM66_03355</name>
</gene>
<evidence type="ECO:0000259" key="19">
    <source>
        <dbReference type="PROSITE" id="PS52039"/>
    </source>
</evidence>
<dbReference type="EMBL" id="DRYQ01000051">
    <property type="protein sequence ID" value="HHQ50370.1"/>
    <property type="molecule type" value="Genomic_DNA"/>
</dbReference>
<dbReference type="Pfam" id="PF01751">
    <property type="entry name" value="Toprim"/>
    <property type="match status" value="1"/>
</dbReference>
<dbReference type="InterPro" id="IPR014001">
    <property type="entry name" value="Helicase_ATP-bd"/>
</dbReference>
<dbReference type="GO" id="GO:0005737">
    <property type="term" value="C:cytoplasm"/>
    <property type="evidence" value="ECO:0007669"/>
    <property type="project" value="UniProtKB-SubCell"/>
</dbReference>
<dbReference type="PROSITE" id="PS52037">
    <property type="entry name" value="ZF_RG_C"/>
    <property type="match status" value="1"/>
</dbReference>
<dbReference type="PANTHER" id="PTHR43505">
    <property type="entry name" value="REVERSE GYRASE"/>
    <property type="match status" value="1"/>
</dbReference>
<dbReference type="SMART" id="SM00487">
    <property type="entry name" value="DEXDc"/>
    <property type="match status" value="1"/>
</dbReference>
<comment type="similarity">
    <text evidence="12 14">In the N-terminal section; belongs to the DEAD box helicase family. DDVD subfamily.</text>
</comment>
<dbReference type="InterPro" id="IPR027417">
    <property type="entry name" value="P-loop_NTPase"/>
</dbReference>
<evidence type="ECO:0000256" key="5">
    <source>
        <dbReference type="ARBA" id="ARBA00022741"/>
    </source>
</evidence>
<dbReference type="CDD" id="cd17924">
    <property type="entry name" value="DDXDc_reverse_gyrase"/>
    <property type="match status" value="1"/>
</dbReference>
<dbReference type="InterPro" id="IPR003602">
    <property type="entry name" value="Topo_IA_DNA-bd_dom"/>
</dbReference>
<keyword evidence="8 14" id="KW-0067">ATP-binding</keyword>
<comment type="caution">
    <text evidence="20">The sequence shown here is derived from an EMBL/GenBank/DDBJ whole genome shotgun (WGS) entry which is preliminary data.</text>
</comment>
<feature type="domain" description="RG N-terminal-type" evidence="18">
    <location>
        <begin position="47"/>
        <end position="94"/>
    </location>
</feature>
<comment type="catalytic activity">
    <reaction evidence="13 14 15">
        <text>ATP + H2O = ADP + phosphate + H(+)</text>
        <dbReference type="Rhea" id="RHEA:13065"/>
        <dbReference type="ChEBI" id="CHEBI:15377"/>
        <dbReference type="ChEBI" id="CHEBI:15378"/>
        <dbReference type="ChEBI" id="CHEBI:30616"/>
        <dbReference type="ChEBI" id="CHEBI:43474"/>
        <dbReference type="ChEBI" id="CHEBI:456216"/>
    </reaction>
</comment>
<evidence type="ECO:0000256" key="8">
    <source>
        <dbReference type="ARBA" id="ARBA00022840"/>
    </source>
</evidence>
<evidence type="ECO:0000256" key="13">
    <source>
        <dbReference type="ARBA" id="ARBA00049360"/>
    </source>
</evidence>
<dbReference type="GO" id="GO:0160097">
    <property type="term" value="F:reverse gyrase activity"/>
    <property type="evidence" value="ECO:0007669"/>
    <property type="project" value="UniProtKB-UniRule"/>
</dbReference>
<comment type="subunit">
    <text evidence="2 14">Monomer.</text>
</comment>